<dbReference type="AlphaFoldDB" id="A0A9D7SSJ7"/>
<reference evidence="2 3" key="1">
    <citation type="submission" date="2020-10" db="EMBL/GenBank/DDBJ databases">
        <title>Connecting structure to function with the recovery of over 1000 high-quality activated sludge metagenome-assembled genomes encoding full-length rRNA genes using long-read sequencing.</title>
        <authorList>
            <person name="Singleton C.M."/>
            <person name="Petriglieri F."/>
            <person name="Kristensen J.M."/>
            <person name="Kirkegaard R.H."/>
            <person name="Michaelsen T.Y."/>
            <person name="Andersen M.H."/>
            <person name="Karst S.M."/>
            <person name="Dueholm M.S."/>
            <person name="Nielsen P.H."/>
            <person name="Albertsen M."/>
        </authorList>
    </citation>
    <scope>NUCLEOTIDE SEQUENCE [LARGE SCALE GENOMIC DNA]</scope>
    <source>
        <strain evidence="2">Ribe_18-Q3-R11-54_MAXAC.273</strain>
    </source>
</reference>
<gene>
    <name evidence="2" type="ORF">IPP15_08005</name>
</gene>
<feature type="transmembrane region" description="Helical" evidence="1">
    <location>
        <begin position="6"/>
        <end position="27"/>
    </location>
</feature>
<evidence type="ECO:0000256" key="1">
    <source>
        <dbReference type="SAM" id="Phobius"/>
    </source>
</evidence>
<evidence type="ECO:0000313" key="2">
    <source>
        <dbReference type="EMBL" id="MBK9982353.1"/>
    </source>
</evidence>
<dbReference type="EMBL" id="JADKGY010000006">
    <property type="protein sequence ID" value="MBK9982353.1"/>
    <property type="molecule type" value="Genomic_DNA"/>
</dbReference>
<proteinExistence type="predicted"/>
<keyword evidence="1" id="KW-1133">Transmembrane helix</keyword>
<dbReference type="Proteomes" id="UP000808337">
    <property type="component" value="Unassembled WGS sequence"/>
</dbReference>
<protein>
    <submittedName>
        <fullName evidence="2">Uncharacterized protein</fullName>
    </submittedName>
</protein>
<sequence>MKSILLYFIGVLTFIIILCGFGIFLFAHSFDLDENKILKDSRAAFKREVFKKEIIAKSDEIHNMCIFLTRNADSLLFYNVKVNYVETKNNGVISRQPMKKDDFYRFSINKENFISYSGPKNLRDSIQYYLDKINPELILFFEVHSIKNNHNSFNNEQGNVDMYFNVEKKDPLNPNYYLSHYITYNQINSGQVLEIDNIRSNLKRDTVLSDRLIYSIEVSPYAGL</sequence>
<organism evidence="2 3">
    <name type="scientific">Candidatus Opimibacter skivensis</name>
    <dbReference type="NCBI Taxonomy" id="2982028"/>
    <lineage>
        <taxon>Bacteria</taxon>
        <taxon>Pseudomonadati</taxon>
        <taxon>Bacteroidota</taxon>
        <taxon>Saprospiria</taxon>
        <taxon>Saprospirales</taxon>
        <taxon>Saprospiraceae</taxon>
        <taxon>Candidatus Opimibacter</taxon>
    </lineage>
</organism>
<evidence type="ECO:0000313" key="3">
    <source>
        <dbReference type="Proteomes" id="UP000808337"/>
    </source>
</evidence>
<keyword evidence="1" id="KW-0472">Membrane</keyword>
<keyword evidence="1" id="KW-0812">Transmembrane</keyword>
<comment type="caution">
    <text evidence="2">The sequence shown here is derived from an EMBL/GenBank/DDBJ whole genome shotgun (WGS) entry which is preliminary data.</text>
</comment>
<name>A0A9D7SSJ7_9BACT</name>
<accession>A0A9D7SSJ7</accession>